<reference evidence="7" key="1">
    <citation type="journal article" date="2019" name="Int. J. Syst. Evol. Microbiol.">
        <title>The Global Catalogue of Microorganisms (GCM) 10K type strain sequencing project: providing services to taxonomists for standard genome sequencing and annotation.</title>
        <authorList>
            <consortium name="The Broad Institute Genomics Platform"/>
            <consortium name="The Broad Institute Genome Sequencing Center for Infectious Disease"/>
            <person name="Wu L."/>
            <person name="Ma J."/>
        </authorList>
    </citation>
    <scope>NUCLEOTIDE SEQUENCE [LARGE SCALE GENOMIC DNA]</scope>
    <source>
        <strain evidence="7">JCM 31890</strain>
    </source>
</reference>
<dbReference type="RefSeq" id="WP_345060835.1">
    <property type="nucleotide sequence ID" value="NZ_BAABEX010000004.1"/>
</dbReference>
<dbReference type="EMBL" id="BAABEX010000004">
    <property type="protein sequence ID" value="GAA4419015.1"/>
    <property type="molecule type" value="Genomic_DNA"/>
</dbReference>
<protein>
    <recommendedName>
        <fullName evidence="5">Glycosyltransferase 2-like domain-containing protein</fullName>
    </recommendedName>
</protein>
<evidence type="ECO:0000256" key="3">
    <source>
        <dbReference type="ARBA" id="ARBA00022679"/>
    </source>
</evidence>
<evidence type="ECO:0000256" key="2">
    <source>
        <dbReference type="ARBA" id="ARBA00022676"/>
    </source>
</evidence>
<dbReference type="Gene3D" id="3.40.50.150">
    <property type="entry name" value="Vaccinia Virus protein VP39"/>
    <property type="match status" value="1"/>
</dbReference>
<comment type="similarity">
    <text evidence="1">Belongs to the glycosyltransferase 2 family.</text>
</comment>
<sequence>MSAHSPSLHVYAREIRAEERTSLSVVAGWIPDGARVLDLGCGTGALGRWLLQKARQVTVDGVTLSEAEAEIASASYGRLVVGDLETLDLLQTFAGTRYDAIVCADVLEHLKQPEQVLQACRSLLQPTGQLLISVPNAGYCGLVAELLDGDFRYRDEGLLDRTHLRFFTRLSLTRFLREHGWALETLDCIQRELPESEFNAAFDRLSPSMARHLLATPDALTYQFVGVVKPRSISQDEDQPTQHAPVLHHPEPSARFSAQLYWSRGEQYDEAQKLVTPGTVGVLQQTLTFALAAQPSPLTKLRLDPADRPGFLHLYRLMLRSSAGDVLWHWTSRDGLAALLGTRPHQQMVWHLPPSAAGATMALLTGDEPWFELPLPAPALEAVAAVGGVLEVELGWPMSSDYLALSGAIAPLLEEQQFLRLQTEQIPAMRQEHEKLALEHAELHHLHAALHRQLDQEQRERQFLLAERQNALATVEDLQGQLRGMAAHVENLTRLRSVRYARALTRWLRPSQSQLQQALPAQAPAALSGSGVPAAQPHEATAPVPMPLSDVVDVIVPVYRGLADTQLCVESVLSAPVRQRYRLIVINDASPEPAVTQWLRNKAAQEPRITLLENEQNLGFVGTVNRGMRYATAHDVVLLNSDTEVANDWLDRLRKAAYRHARVGTVTPFSSNATICSYPVFCAANPLPPGQTTASLDALFAQANPDQAIDVPTGVGFCMYIRRDCLDAVGFFDEEHFGKGYGEENDFCQRAQTAGWRNLHALDTYVLHTGGVSFGESKSPREQAAMETLRRLHPGYEAQVMSFVAQDPALPARLAVEWLLATEQGRLPVVLAVNHDRGGGTQRHVLELAQTLADHVTFLSLKPAGSHHVVLQLVEPDRRSNSPAASLAALSDRWRAVFDLNTDQDRLVRLLQTLGVVHVHIHHLVGHHDFAWNLPQRLGVGYDFTAHDFYSFCTNITLTGAHNRYEVDVQGECCGGAHPPSLPAVVEKIEAWRIRNRVFLEGARYVLTPSLDTAQRMLQAFPTARVRCAPHTDLDAGACPAPRPSGRLPLRPLRVVVIGALSIIKGAEVLEATAAQAHRAGVPVEFHLIGFGYRHLQTRGSALTVHGEYDEADLPALLQRIAPDVAWFPALWPETYSYTLSAALQEGLPVVVPNLGAFVERVAGRPWSWVQAWDSTPAQWVELFAHIRQQMSEPLAQAPTAPALPKALQDLAQRMGPWSYVRDYATFAASPAHQDAADAARMAAGMVAEARATTPHEAPRGRLYRWALRLQRSALLGPLVRAVPHPVRHRIKGLLSR</sequence>
<dbReference type="SUPFAM" id="SSF53448">
    <property type="entry name" value="Nucleotide-diphospho-sugar transferases"/>
    <property type="match status" value="1"/>
</dbReference>
<dbReference type="SUPFAM" id="SSF53756">
    <property type="entry name" value="UDP-Glycosyltransferase/glycogen phosphorylase"/>
    <property type="match status" value="1"/>
</dbReference>
<proteinExistence type="inferred from homology"/>
<accession>A0ABP8KZY9</accession>
<dbReference type="CDD" id="cd02440">
    <property type="entry name" value="AdoMet_MTases"/>
    <property type="match status" value="1"/>
</dbReference>
<dbReference type="SUPFAM" id="SSF53335">
    <property type="entry name" value="S-adenosyl-L-methionine-dependent methyltransferases"/>
    <property type="match status" value="1"/>
</dbReference>
<dbReference type="InterPro" id="IPR029063">
    <property type="entry name" value="SAM-dependent_MTases_sf"/>
</dbReference>
<dbReference type="Gene3D" id="3.90.550.10">
    <property type="entry name" value="Spore Coat Polysaccharide Biosynthesis Protein SpsA, Chain A"/>
    <property type="match status" value="1"/>
</dbReference>
<feature type="domain" description="Glycosyltransferase 2-like" evidence="5">
    <location>
        <begin position="554"/>
        <end position="665"/>
    </location>
</feature>
<dbReference type="InterPro" id="IPR001173">
    <property type="entry name" value="Glyco_trans_2-like"/>
</dbReference>
<keyword evidence="7" id="KW-1185">Reference proteome</keyword>
<dbReference type="PANTHER" id="PTHR43179">
    <property type="entry name" value="RHAMNOSYLTRANSFERASE WBBL"/>
    <property type="match status" value="1"/>
</dbReference>
<dbReference type="Pfam" id="PF13489">
    <property type="entry name" value="Methyltransf_23"/>
    <property type="match status" value="1"/>
</dbReference>
<feature type="coiled-coil region" evidence="4">
    <location>
        <begin position="447"/>
        <end position="481"/>
    </location>
</feature>
<evidence type="ECO:0000256" key="4">
    <source>
        <dbReference type="SAM" id="Coils"/>
    </source>
</evidence>
<dbReference type="InterPro" id="IPR029044">
    <property type="entry name" value="Nucleotide-diphossugar_trans"/>
</dbReference>
<name>A0ABP8KZY9_9BURK</name>
<gene>
    <name evidence="6" type="ORF">GCM10023090_04670</name>
</gene>
<keyword evidence="2" id="KW-0328">Glycosyltransferase</keyword>
<dbReference type="Proteomes" id="UP001501788">
    <property type="component" value="Unassembled WGS sequence"/>
</dbReference>
<dbReference type="PANTHER" id="PTHR43179:SF12">
    <property type="entry name" value="GALACTOFURANOSYLTRANSFERASE GLFT2"/>
    <property type="match status" value="1"/>
</dbReference>
<dbReference type="Pfam" id="PF00535">
    <property type="entry name" value="Glycos_transf_2"/>
    <property type="match status" value="1"/>
</dbReference>
<dbReference type="CDD" id="cd04186">
    <property type="entry name" value="GT_2_like_c"/>
    <property type="match status" value="1"/>
</dbReference>
<evidence type="ECO:0000313" key="6">
    <source>
        <dbReference type="EMBL" id="GAA4419015.1"/>
    </source>
</evidence>
<comment type="caution">
    <text evidence="6">The sequence shown here is derived from an EMBL/GenBank/DDBJ whole genome shotgun (WGS) entry which is preliminary data.</text>
</comment>
<evidence type="ECO:0000259" key="5">
    <source>
        <dbReference type="Pfam" id="PF00535"/>
    </source>
</evidence>
<evidence type="ECO:0000256" key="1">
    <source>
        <dbReference type="ARBA" id="ARBA00006739"/>
    </source>
</evidence>
<keyword evidence="3" id="KW-0808">Transferase</keyword>
<evidence type="ECO:0000313" key="7">
    <source>
        <dbReference type="Proteomes" id="UP001501788"/>
    </source>
</evidence>
<organism evidence="6 7">
    <name type="scientific">Acidovorax lacteus</name>
    <dbReference type="NCBI Taxonomy" id="1924988"/>
    <lineage>
        <taxon>Bacteria</taxon>
        <taxon>Pseudomonadati</taxon>
        <taxon>Pseudomonadota</taxon>
        <taxon>Betaproteobacteria</taxon>
        <taxon>Burkholderiales</taxon>
        <taxon>Comamonadaceae</taxon>
        <taxon>Acidovorax</taxon>
    </lineage>
</organism>
<keyword evidence="4" id="KW-0175">Coiled coil</keyword>
<dbReference type="Gene3D" id="3.40.50.2000">
    <property type="entry name" value="Glycogen Phosphorylase B"/>
    <property type="match status" value="2"/>
</dbReference>